<dbReference type="Proteomes" id="UP001367508">
    <property type="component" value="Unassembled WGS sequence"/>
</dbReference>
<evidence type="ECO:0000256" key="1">
    <source>
        <dbReference type="SAM" id="MobiDB-lite"/>
    </source>
</evidence>
<dbReference type="AlphaFoldDB" id="A0AAN9Q3H2"/>
<organism evidence="2 3">
    <name type="scientific">Canavalia gladiata</name>
    <name type="common">Sword bean</name>
    <name type="synonym">Dolichos gladiatus</name>
    <dbReference type="NCBI Taxonomy" id="3824"/>
    <lineage>
        <taxon>Eukaryota</taxon>
        <taxon>Viridiplantae</taxon>
        <taxon>Streptophyta</taxon>
        <taxon>Embryophyta</taxon>
        <taxon>Tracheophyta</taxon>
        <taxon>Spermatophyta</taxon>
        <taxon>Magnoliopsida</taxon>
        <taxon>eudicotyledons</taxon>
        <taxon>Gunneridae</taxon>
        <taxon>Pentapetalae</taxon>
        <taxon>rosids</taxon>
        <taxon>fabids</taxon>
        <taxon>Fabales</taxon>
        <taxon>Fabaceae</taxon>
        <taxon>Papilionoideae</taxon>
        <taxon>50 kb inversion clade</taxon>
        <taxon>NPAAA clade</taxon>
        <taxon>indigoferoid/millettioid clade</taxon>
        <taxon>Phaseoleae</taxon>
        <taxon>Canavalia</taxon>
    </lineage>
</organism>
<proteinExistence type="predicted"/>
<feature type="compositionally biased region" description="Basic and acidic residues" evidence="1">
    <location>
        <begin position="10"/>
        <end position="36"/>
    </location>
</feature>
<reference evidence="2 3" key="1">
    <citation type="submission" date="2024-01" db="EMBL/GenBank/DDBJ databases">
        <title>The genomes of 5 underutilized Papilionoideae crops provide insights into root nodulation and disease resistanc.</title>
        <authorList>
            <person name="Jiang F."/>
        </authorList>
    </citation>
    <scope>NUCLEOTIDE SEQUENCE [LARGE SCALE GENOMIC DNA]</scope>
    <source>
        <strain evidence="2">LVBAO_FW01</strain>
        <tissue evidence="2">Leaves</tissue>
    </source>
</reference>
<evidence type="ECO:0000313" key="2">
    <source>
        <dbReference type="EMBL" id="KAK7320946.1"/>
    </source>
</evidence>
<name>A0AAN9Q3H2_CANGL</name>
<evidence type="ECO:0000313" key="3">
    <source>
        <dbReference type="Proteomes" id="UP001367508"/>
    </source>
</evidence>
<feature type="region of interest" description="Disordered" evidence="1">
    <location>
        <begin position="1"/>
        <end position="40"/>
    </location>
</feature>
<protein>
    <submittedName>
        <fullName evidence="2">Uncharacterized protein</fullName>
    </submittedName>
</protein>
<comment type="caution">
    <text evidence="2">The sequence shown here is derived from an EMBL/GenBank/DDBJ whole genome shotgun (WGS) entry which is preliminary data.</text>
</comment>
<accession>A0AAN9Q3H2</accession>
<dbReference type="EMBL" id="JAYMYQ010000007">
    <property type="protein sequence ID" value="KAK7320946.1"/>
    <property type="molecule type" value="Genomic_DNA"/>
</dbReference>
<sequence>MEKRKRSWKKAVEEKDKSKNRTERERGDKRITEKAKAKWAGGHITREKTKNKKEETSYILGGLGSFRGDFFSLEKEKLSAGIGSFLQPGFDALLAGILPEYGSLLASLRLMPP</sequence>
<keyword evidence="3" id="KW-1185">Reference proteome</keyword>
<gene>
    <name evidence="2" type="ORF">VNO77_30931</name>
</gene>